<dbReference type="Proteomes" id="UP001215231">
    <property type="component" value="Chromosome"/>
</dbReference>
<feature type="coiled-coil region" evidence="1">
    <location>
        <begin position="108"/>
        <end position="135"/>
    </location>
</feature>
<evidence type="ECO:0000256" key="1">
    <source>
        <dbReference type="SAM" id="Coils"/>
    </source>
</evidence>
<proteinExistence type="predicted"/>
<name>A0ABY7VDX8_9GAMM</name>
<dbReference type="RefSeq" id="WP_274052109.1">
    <property type="nucleotide sequence ID" value="NZ_CP059693.1"/>
</dbReference>
<dbReference type="EMBL" id="CP059693">
    <property type="protein sequence ID" value="WDE11885.1"/>
    <property type="molecule type" value="Genomic_DNA"/>
</dbReference>
<reference evidence="2 3" key="1">
    <citation type="journal article" date="2022" name="Mar. Drugs">
        <title>Bioassay-Guided Fractionation Leads to the Detection of Cholic Acid Generated by the Rare Thalassomonas sp.</title>
        <authorList>
            <person name="Pheiffer F."/>
            <person name="Schneider Y.K."/>
            <person name="Hansen E.H."/>
            <person name="Andersen J.H."/>
            <person name="Isaksson J."/>
            <person name="Busche T."/>
            <person name="R C."/>
            <person name="Kalinowski J."/>
            <person name="Zyl L.V."/>
            <person name="Trindade M."/>
        </authorList>
    </citation>
    <scope>NUCLEOTIDE SEQUENCE [LARGE SCALE GENOMIC DNA]</scope>
    <source>
        <strain evidence="2 3">A5K-61T</strain>
    </source>
</reference>
<protein>
    <submittedName>
        <fullName evidence="2">Uncharacterized protein</fullName>
    </submittedName>
</protein>
<sequence length="185" mass="20539">MKKVVIVAVVLISVVLLARQFLFGKKVESLDEQAQQAVAEEVEQQPEPVSEPSSEQSVVSADYKLNEEQGNEVITALIEDTLQGHQQKAQKEALEKVKTLFPQLKAEIETYQHNVAQQRAQVEDYQALVEQRNEQIKGGYVPTALADKLAERRENLLASAKVLGQEAVKVNEAIREAASQYASVN</sequence>
<organism evidence="2 3">
    <name type="scientific">Thalassomonas haliotis</name>
    <dbReference type="NCBI Taxonomy" id="485448"/>
    <lineage>
        <taxon>Bacteria</taxon>
        <taxon>Pseudomonadati</taxon>
        <taxon>Pseudomonadota</taxon>
        <taxon>Gammaproteobacteria</taxon>
        <taxon>Alteromonadales</taxon>
        <taxon>Colwelliaceae</taxon>
        <taxon>Thalassomonas</taxon>
    </lineage>
</organism>
<evidence type="ECO:0000313" key="2">
    <source>
        <dbReference type="EMBL" id="WDE11885.1"/>
    </source>
</evidence>
<accession>A0ABY7VDX8</accession>
<gene>
    <name evidence="2" type="ORF">H3N35_27475</name>
</gene>
<evidence type="ECO:0000313" key="3">
    <source>
        <dbReference type="Proteomes" id="UP001215231"/>
    </source>
</evidence>
<keyword evidence="1" id="KW-0175">Coiled coil</keyword>
<keyword evidence="3" id="KW-1185">Reference proteome</keyword>